<protein>
    <submittedName>
        <fullName evidence="2">Uncharacterized protein</fullName>
    </submittedName>
</protein>
<gene>
    <name evidence="2" type="ORF">AAG747_08950</name>
</gene>
<dbReference type="EMBL" id="JBDKWZ010000004">
    <property type="protein sequence ID" value="MEN7548036.1"/>
    <property type="molecule type" value="Genomic_DNA"/>
</dbReference>
<keyword evidence="1" id="KW-0175">Coiled coil</keyword>
<accession>A0AAW9SAV8</accession>
<evidence type="ECO:0000256" key="1">
    <source>
        <dbReference type="SAM" id="Coils"/>
    </source>
</evidence>
<organism evidence="2 3">
    <name type="scientific">Rapidithrix thailandica</name>
    <dbReference type="NCBI Taxonomy" id="413964"/>
    <lineage>
        <taxon>Bacteria</taxon>
        <taxon>Pseudomonadati</taxon>
        <taxon>Bacteroidota</taxon>
        <taxon>Cytophagia</taxon>
        <taxon>Cytophagales</taxon>
        <taxon>Flammeovirgaceae</taxon>
        <taxon>Rapidithrix</taxon>
    </lineage>
</organism>
<evidence type="ECO:0000313" key="2">
    <source>
        <dbReference type="EMBL" id="MEN7548036.1"/>
    </source>
</evidence>
<evidence type="ECO:0000313" key="3">
    <source>
        <dbReference type="Proteomes" id="UP001403385"/>
    </source>
</evidence>
<reference evidence="2 3" key="1">
    <citation type="submission" date="2024-04" db="EMBL/GenBank/DDBJ databases">
        <title>Novel genus in family Flammeovirgaceae.</title>
        <authorList>
            <person name="Nguyen T.H."/>
            <person name="Vuong T.Q."/>
            <person name="Le H."/>
            <person name="Kim S.-G."/>
        </authorList>
    </citation>
    <scope>NUCLEOTIDE SEQUENCE [LARGE SCALE GENOMIC DNA]</scope>
    <source>
        <strain evidence="2 3">JCM 23209</strain>
    </source>
</reference>
<dbReference type="AlphaFoldDB" id="A0AAW9SAV8"/>
<dbReference type="Proteomes" id="UP001403385">
    <property type="component" value="Unassembled WGS sequence"/>
</dbReference>
<dbReference type="RefSeq" id="WP_346820818.1">
    <property type="nucleotide sequence ID" value="NZ_JBDKWZ010000004.1"/>
</dbReference>
<comment type="caution">
    <text evidence="2">The sequence shown here is derived from an EMBL/GenBank/DDBJ whole genome shotgun (WGS) entry which is preliminary data.</text>
</comment>
<feature type="coiled-coil region" evidence="1">
    <location>
        <begin position="38"/>
        <end position="72"/>
    </location>
</feature>
<keyword evidence="3" id="KW-1185">Reference proteome</keyword>
<proteinExistence type="predicted"/>
<name>A0AAW9SAV8_9BACT</name>
<sequence>MKLKSLLELTPLVDVFLILLFAFMINSRQTTEAQQASLLEAKQQEATLIERVRNLEEQLLQYQSHLDASHEQVLEYQWRLEEQGRVLDETLIDLSGRLSGFFGRLDSVLQQEVLQGQLSQDDFDRFRNRVGALGLDQTENMIRKIYLLSELEAYASFINIYLDSSNQVILNDQVTGVSLSSYDTELDDFEPQAKKLYLDNLEKLLWEQYQTLLKGNQKLGDVVMITFGHSATAMTGVVSLTDQVLNNFYLKLKTAEGNARKVFYSSLGFYPIKNQL</sequence>